<name>A0AAV9V9C2_9PEZI</name>
<dbReference type="EMBL" id="JAVHNQ010000002">
    <property type="protein sequence ID" value="KAK6355475.1"/>
    <property type="molecule type" value="Genomic_DNA"/>
</dbReference>
<evidence type="ECO:0000256" key="1">
    <source>
        <dbReference type="SAM" id="MobiDB-lite"/>
    </source>
</evidence>
<proteinExistence type="predicted"/>
<reference evidence="3 4" key="1">
    <citation type="submission" date="2019-10" db="EMBL/GenBank/DDBJ databases">
        <authorList>
            <person name="Palmer J.M."/>
        </authorList>
    </citation>
    <scope>NUCLEOTIDE SEQUENCE [LARGE SCALE GENOMIC DNA]</scope>
    <source>
        <strain evidence="3 4">TWF696</strain>
    </source>
</reference>
<feature type="region of interest" description="Disordered" evidence="1">
    <location>
        <begin position="1"/>
        <end position="49"/>
    </location>
</feature>
<keyword evidence="2" id="KW-0472">Membrane</keyword>
<dbReference type="PANTHER" id="PTHR39697">
    <property type="entry name" value="RICIN B LECTIN DOMAIN-CONTAINING PROTEIN-RELATED"/>
    <property type="match status" value="1"/>
</dbReference>
<evidence type="ECO:0000313" key="4">
    <source>
        <dbReference type="Proteomes" id="UP001375240"/>
    </source>
</evidence>
<dbReference type="PANTHER" id="PTHR39697:SF1">
    <property type="entry name" value="RICIN B LECTIN DOMAIN-CONTAINING PROTEIN"/>
    <property type="match status" value="1"/>
</dbReference>
<organism evidence="3 4">
    <name type="scientific">Orbilia brochopaga</name>
    <dbReference type="NCBI Taxonomy" id="3140254"/>
    <lineage>
        <taxon>Eukaryota</taxon>
        <taxon>Fungi</taxon>
        <taxon>Dikarya</taxon>
        <taxon>Ascomycota</taxon>
        <taxon>Pezizomycotina</taxon>
        <taxon>Orbiliomycetes</taxon>
        <taxon>Orbiliales</taxon>
        <taxon>Orbiliaceae</taxon>
        <taxon>Orbilia</taxon>
    </lineage>
</organism>
<keyword evidence="2" id="KW-1133">Transmembrane helix</keyword>
<dbReference type="Proteomes" id="UP001375240">
    <property type="component" value="Unassembled WGS sequence"/>
</dbReference>
<dbReference type="AlphaFoldDB" id="A0AAV9V9C2"/>
<accession>A0AAV9V9C2</accession>
<protein>
    <submittedName>
        <fullName evidence="3">Uncharacterized protein</fullName>
    </submittedName>
</protein>
<keyword evidence="4" id="KW-1185">Reference proteome</keyword>
<keyword evidence="2" id="KW-0812">Transmembrane</keyword>
<evidence type="ECO:0000313" key="3">
    <source>
        <dbReference type="EMBL" id="KAK6355475.1"/>
    </source>
</evidence>
<sequence length="283" mass="31151">MVSRESEPLLGGGQDQPPPYTYTARDHHRRYPRVSDVLRDESRSRSRSSGRNECYSVVKLAIIAITIVTCLTVSLPFISPRDSSDGYGNGTCTAPISRCPPCPAPSPCPTCPICPICPTCPTCPICPKCRQCPKPPPPPPRHPLGLTFNDAPWPGSTYAITAGNTSNAITFYGGDSIKLSYYHPGQASQRWTCRTLDGWLGFTIEPGDSAVYLGFTPWPYRPTLRAISTEHKFNEMFVVMKRAENGFTVFMRDGDKLRPLGVDGGGTLARVEVTDMWWGFTKV</sequence>
<comment type="caution">
    <text evidence="3">The sequence shown here is derived from an EMBL/GenBank/DDBJ whole genome shotgun (WGS) entry which is preliminary data.</text>
</comment>
<evidence type="ECO:0000256" key="2">
    <source>
        <dbReference type="SAM" id="Phobius"/>
    </source>
</evidence>
<gene>
    <name evidence="3" type="ORF">TWF696_004572</name>
</gene>
<feature type="transmembrane region" description="Helical" evidence="2">
    <location>
        <begin position="57"/>
        <end position="78"/>
    </location>
</feature>